<dbReference type="CDD" id="cd00051">
    <property type="entry name" value="EFh"/>
    <property type="match status" value="2"/>
</dbReference>
<dbReference type="Pfam" id="PF13499">
    <property type="entry name" value="EF-hand_7"/>
    <property type="match status" value="1"/>
</dbReference>
<dbReference type="Proteomes" id="UP000054350">
    <property type="component" value="Unassembled WGS sequence"/>
</dbReference>
<dbReference type="AlphaFoldDB" id="A0A0L0SNM2"/>
<proteinExistence type="inferred from homology"/>
<protein>
    <recommendedName>
        <fullName evidence="7">EF-hand domain-containing protein</fullName>
    </recommendedName>
</protein>
<dbReference type="OrthoDB" id="191686at2759"/>
<evidence type="ECO:0000256" key="4">
    <source>
        <dbReference type="ARBA" id="ARBA00022737"/>
    </source>
</evidence>
<dbReference type="Pfam" id="PF13202">
    <property type="entry name" value="EF-hand_5"/>
    <property type="match status" value="1"/>
</dbReference>
<dbReference type="GO" id="GO:0005509">
    <property type="term" value="F:calcium ion binding"/>
    <property type="evidence" value="ECO:0007669"/>
    <property type="project" value="InterPro"/>
</dbReference>
<feature type="domain" description="EF-hand" evidence="7">
    <location>
        <begin position="60"/>
        <end position="95"/>
    </location>
</feature>
<dbReference type="SMART" id="SM00054">
    <property type="entry name" value="EFh"/>
    <property type="match status" value="3"/>
</dbReference>
<keyword evidence="6" id="KW-0449">Lipoprotein</keyword>
<dbReference type="InterPro" id="IPR002048">
    <property type="entry name" value="EF_hand_dom"/>
</dbReference>
<dbReference type="InterPro" id="IPR011992">
    <property type="entry name" value="EF-hand-dom_pair"/>
</dbReference>
<evidence type="ECO:0000313" key="9">
    <source>
        <dbReference type="Proteomes" id="UP000054350"/>
    </source>
</evidence>
<evidence type="ECO:0000259" key="7">
    <source>
        <dbReference type="PROSITE" id="PS50222"/>
    </source>
</evidence>
<dbReference type="PANTHER" id="PTHR23055">
    <property type="entry name" value="CALCIUM BINDING PROTEINS"/>
    <property type="match status" value="1"/>
</dbReference>
<dbReference type="InterPro" id="IPR028846">
    <property type="entry name" value="Recoverin"/>
</dbReference>
<gene>
    <name evidence="8" type="ORF">AMAG_09041</name>
</gene>
<dbReference type="PRINTS" id="PR00450">
    <property type="entry name" value="RECOVERIN"/>
</dbReference>
<dbReference type="PROSITE" id="PS50222">
    <property type="entry name" value="EF_HAND_2"/>
    <property type="match status" value="2"/>
</dbReference>
<reference evidence="9" key="2">
    <citation type="submission" date="2009-11" db="EMBL/GenBank/DDBJ databases">
        <title>The Genome Sequence of Allomyces macrogynus strain ATCC 38327.</title>
        <authorList>
            <consortium name="The Broad Institute Genome Sequencing Platform"/>
            <person name="Russ C."/>
            <person name="Cuomo C."/>
            <person name="Shea T."/>
            <person name="Young S.K."/>
            <person name="Zeng Q."/>
            <person name="Koehrsen M."/>
            <person name="Haas B."/>
            <person name="Borodovsky M."/>
            <person name="Guigo R."/>
            <person name="Alvarado L."/>
            <person name="Berlin A."/>
            <person name="Borenstein D."/>
            <person name="Chen Z."/>
            <person name="Engels R."/>
            <person name="Freedman E."/>
            <person name="Gellesch M."/>
            <person name="Goldberg J."/>
            <person name="Griggs A."/>
            <person name="Gujja S."/>
            <person name="Heiman D."/>
            <person name="Hepburn T."/>
            <person name="Howarth C."/>
            <person name="Jen D."/>
            <person name="Larson L."/>
            <person name="Lewis B."/>
            <person name="Mehta T."/>
            <person name="Park D."/>
            <person name="Pearson M."/>
            <person name="Roberts A."/>
            <person name="Saif S."/>
            <person name="Shenoy N."/>
            <person name="Sisk P."/>
            <person name="Stolte C."/>
            <person name="Sykes S."/>
            <person name="Walk T."/>
            <person name="White J."/>
            <person name="Yandava C."/>
            <person name="Burger G."/>
            <person name="Gray M.W."/>
            <person name="Holland P.W.H."/>
            <person name="King N."/>
            <person name="Lang F.B.F."/>
            <person name="Roger A.J."/>
            <person name="Ruiz-Trillo I."/>
            <person name="Lander E."/>
            <person name="Nusbaum C."/>
        </authorList>
    </citation>
    <scope>NUCLEOTIDE SEQUENCE [LARGE SCALE GENOMIC DNA]</scope>
    <source>
        <strain evidence="9">ATCC 38327</strain>
    </source>
</reference>
<evidence type="ECO:0000313" key="8">
    <source>
        <dbReference type="EMBL" id="KNE63980.1"/>
    </source>
</evidence>
<dbReference type="PANTHER" id="PTHR23055:SF178">
    <property type="entry name" value="NEUROCALCIN HOMOLOG"/>
    <property type="match status" value="1"/>
</dbReference>
<keyword evidence="4" id="KW-0677">Repeat</keyword>
<keyword evidence="3" id="KW-0479">Metal-binding</keyword>
<reference evidence="8 9" key="1">
    <citation type="submission" date="2009-11" db="EMBL/GenBank/DDBJ databases">
        <title>Annotation of Allomyces macrogynus ATCC 38327.</title>
        <authorList>
            <consortium name="The Broad Institute Genome Sequencing Platform"/>
            <person name="Russ C."/>
            <person name="Cuomo C."/>
            <person name="Burger G."/>
            <person name="Gray M.W."/>
            <person name="Holland P.W.H."/>
            <person name="King N."/>
            <person name="Lang F.B.F."/>
            <person name="Roger A.J."/>
            <person name="Ruiz-Trillo I."/>
            <person name="Young S.K."/>
            <person name="Zeng Q."/>
            <person name="Gargeya S."/>
            <person name="Fitzgerald M."/>
            <person name="Haas B."/>
            <person name="Abouelleil A."/>
            <person name="Alvarado L."/>
            <person name="Arachchi H.M."/>
            <person name="Berlin A."/>
            <person name="Chapman S.B."/>
            <person name="Gearin G."/>
            <person name="Goldberg J."/>
            <person name="Griggs A."/>
            <person name="Gujja S."/>
            <person name="Hansen M."/>
            <person name="Heiman D."/>
            <person name="Howarth C."/>
            <person name="Larimer J."/>
            <person name="Lui A."/>
            <person name="MacDonald P.J.P."/>
            <person name="McCowen C."/>
            <person name="Montmayeur A."/>
            <person name="Murphy C."/>
            <person name="Neiman D."/>
            <person name="Pearson M."/>
            <person name="Priest M."/>
            <person name="Roberts A."/>
            <person name="Saif S."/>
            <person name="Shea T."/>
            <person name="Sisk P."/>
            <person name="Stolte C."/>
            <person name="Sykes S."/>
            <person name="Wortman J."/>
            <person name="Nusbaum C."/>
            <person name="Birren B."/>
        </authorList>
    </citation>
    <scope>NUCLEOTIDE SEQUENCE [LARGE SCALE GENOMIC DNA]</scope>
    <source>
        <strain evidence="8 9">ATCC 38327</strain>
    </source>
</reference>
<name>A0A0L0SNM2_ALLM3</name>
<feature type="domain" description="EF-hand" evidence="7">
    <location>
        <begin position="96"/>
        <end position="131"/>
    </location>
</feature>
<dbReference type="EMBL" id="GG745343">
    <property type="protein sequence ID" value="KNE63980.1"/>
    <property type="molecule type" value="Genomic_DNA"/>
</dbReference>
<dbReference type="eggNOG" id="KOG0044">
    <property type="taxonomic scope" value="Eukaryota"/>
</dbReference>
<organism evidence="8 9">
    <name type="scientific">Allomyces macrogynus (strain ATCC 38327)</name>
    <name type="common">Allomyces javanicus var. macrogynus</name>
    <dbReference type="NCBI Taxonomy" id="578462"/>
    <lineage>
        <taxon>Eukaryota</taxon>
        <taxon>Fungi</taxon>
        <taxon>Fungi incertae sedis</taxon>
        <taxon>Blastocladiomycota</taxon>
        <taxon>Blastocladiomycetes</taxon>
        <taxon>Blastocladiales</taxon>
        <taxon>Blastocladiaceae</taxon>
        <taxon>Allomyces</taxon>
    </lineage>
</organism>
<sequence>MGQRPSCVEDEEIERKSHFTHAEIRRMRADFERIADPETSTITKEQFNATIHPYISSWTAGNIFLERLFDAFDENGDKTIDFRELVHGLSVFSRGTPEEKLELSFRIYDINGDGFIERKELFKIMSQMYSAFYNEDQSARIHELVARFFEDLDVNGDGQLSLTEYKLQAMKEPLIVDFLQQFLADPDPRTGSLHNLSIGG</sequence>
<keyword evidence="5" id="KW-0106">Calcium</keyword>
<accession>A0A0L0SNM2</accession>
<dbReference type="InterPro" id="IPR018247">
    <property type="entry name" value="EF_Hand_1_Ca_BS"/>
</dbReference>
<evidence type="ECO:0000256" key="5">
    <source>
        <dbReference type="ARBA" id="ARBA00022837"/>
    </source>
</evidence>
<dbReference type="Gene3D" id="1.10.238.10">
    <property type="entry name" value="EF-hand"/>
    <property type="match status" value="1"/>
</dbReference>
<evidence type="ECO:0000256" key="6">
    <source>
        <dbReference type="ARBA" id="ARBA00023288"/>
    </source>
</evidence>
<keyword evidence="2" id="KW-0519">Myristate</keyword>
<dbReference type="SUPFAM" id="SSF47473">
    <property type="entry name" value="EF-hand"/>
    <property type="match status" value="1"/>
</dbReference>
<dbReference type="STRING" id="578462.A0A0L0SNM2"/>
<evidence type="ECO:0000256" key="2">
    <source>
        <dbReference type="ARBA" id="ARBA00022707"/>
    </source>
</evidence>
<evidence type="ECO:0000256" key="3">
    <source>
        <dbReference type="ARBA" id="ARBA00022723"/>
    </source>
</evidence>
<dbReference type="VEuPathDB" id="FungiDB:AMAG_09041"/>
<comment type="similarity">
    <text evidence="1">Belongs to the recoverin family.</text>
</comment>
<dbReference type="PROSITE" id="PS00018">
    <property type="entry name" value="EF_HAND_1"/>
    <property type="match status" value="3"/>
</dbReference>
<evidence type="ECO:0000256" key="1">
    <source>
        <dbReference type="ARBA" id="ARBA00006049"/>
    </source>
</evidence>
<keyword evidence="9" id="KW-1185">Reference proteome</keyword>
<dbReference type="OMA" id="MGCVCMK"/>